<gene>
    <name evidence="2" type="ORF">AVDCRST_MAG19-3957</name>
</gene>
<sequence length="336" mass="38819">GSRQRRKRRMGRGGEGRDGEGRHAGDRGERAAQVVRGTRRARRHRPERRGGEDLRAARPQRRRQDHRGEHTFHAHHSRRRRGERRRPRRVPGAGRRPRRDRRHRAILGGGRPPHRRGEPDPDGRPRASWQIREPAARGRAAGALRSCRRGQEEARHLLRRYATPARPRDDVDGRSPHRFPRRANNRPGSPQPPHHVADHPRSGSRRRNDLPYYTVPGGGGQARRPDRHPRPWQDRRGGDRGRAQAPHPRGAHQPPVRRRARPRIGRPGRGRGLARRRGARATDPDRRRRGIFESPARPARGRGDRGRQAVHAHPRPRRCLPRPDRRPRHRKGGVTM</sequence>
<feature type="compositionally biased region" description="Basic residues" evidence="1">
    <location>
        <begin position="73"/>
        <end position="105"/>
    </location>
</feature>
<feature type="non-terminal residue" evidence="2">
    <location>
        <position position="336"/>
    </location>
</feature>
<dbReference type="GO" id="GO:0005524">
    <property type="term" value="F:ATP binding"/>
    <property type="evidence" value="ECO:0007669"/>
    <property type="project" value="UniProtKB-KW"/>
</dbReference>
<feature type="compositionally biased region" description="Basic and acidic residues" evidence="1">
    <location>
        <begin position="166"/>
        <end position="175"/>
    </location>
</feature>
<keyword evidence="2" id="KW-0067">ATP-binding</keyword>
<feature type="non-terminal residue" evidence="2">
    <location>
        <position position="1"/>
    </location>
</feature>
<feature type="region of interest" description="Disordered" evidence="1">
    <location>
        <begin position="1"/>
        <end position="336"/>
    </location>
</feature>
<dbReference type="AlphaFoldDB" id="A0A6J4VPD0"/>
<feature type="compositionally biased region" description="Basic residues" evidence="1">
    <location>
        <begin position="1"/>
        <end position="11"/>
    </location>
</feature>
<feature type="compositionally biased region" description="Basic and acidic residues" evidence="1">
    <location>
        <begin position="12"/>
        <end position="30"/>
    </location>
</feature>
<dbReference type="EMBL" id="CADCWL010000223">
    <property type="protein sequence ID" value="CAA9581394.1"/>
    <property type="molecule type" value="Genomic_DNA"/>
</dbReference>
<feature type="compositionally biased region" description="Basic and acidic residues" evidence="1">
    <location>
        <begin position="115"/>
        <end position="125"/>
    </location>
</feature>
<evidence type="ECO:0000313" key="2">
    <source>
        <dbReference type="EMBL" id="CAA9581394.1"/>
    </source>
</evidence>
<feature type="compositionally biased region" description="Basic residues" evidence="1">
    <location>
        <begin position="255"/>
        <end position="279"/>
    </location>
</feature>
<reference evidence="2" key="1">
    <citation type="submission" date="2020-02" db="EMBL/GenBank/DDBJ databases">
        <authorList>
            <person name="Meier V. D."/>
        </authorList>
    </citation>
    <scope>NUCLEOTIDE SEQUENCE</scope>
    <source>
        <strain evidence="2">AVDCRST_MAG19</strain>
    </source>
</reference>
<keyword evidence="2" id="KW-0547">Nucleotide-binding</keyword>
<name>A0A6J4VPD0_9BACT</name>
<accession>A0A6J4VPD0</accession>
<feature type="compositionally biased region" description="Basic and acidic residues" evidence="1">
    <location>
        <begin position="195"/>
        <end position="209"/>
    </location>
</feature>
<feature type="compositionally biased region" description="Basic residues" evidence="1">
    <location>
        <begin position="308"/>
        <end position="336"/>
    </location>
</feature>
<protein>
    <submittedName>
        <fullName evidence="2">Efflux ABC transporter, ATP-binding protein</fullName>
    </submittedName>
</protein>
<feature type="compositionally biased region" description="Basic residues" evidence="1">
    <location>
        <begin position="37"/>
        <end position="47"/>
    </location>
</feature>
<evidence type="ECO:0000256" key="1">
    <source>
        <dbReference type="SAM" id="MobiDB-lite"/>
    </source>
</evidence>
<feature type="compositionally biased region" description="Basic and acidic residues" evidence="1">
    <location>
        <begin position="228"/>
        <end position="242"/>
    </location>
</feature>
<proteinExistence type="predicted"/>
<organism evidence="2">
    <name type="scientific">uncultured Thermomicrobiales bacterium</name>
    <dbReference type="NCBI Taxonomy" id="1645740"/>
    <lineage>
        <taxon>Bacteria</taxon>
        <taxon>Pseudomonadati</taxon>
        <taxon>Thermomicrobiota</taxon>
        <taxon>Thermomicrobia</taxon>
        <taxon>Thermomicrobiales</taxon>
        <taxon>environmental samples</taxon>
    </lineage>
</organism>